<dbReference type="GO" id="GO:0005549">
    <property type="term" value="F:odorant binding"/>
    <property type="evidence" value="ECO:0007669"/>
    <property type="project" value="InterPro"/>
</dbReference>
<evidence type="ECO:0000256" key="2">
    <source>
        <dbReference type="ARBA" id="ARBA00022475"/>
    </source>
</evidence>
<evidence type="ECO:0000313" key="12">
    <source>
        <dbReference type="EMBL" id="AOE48096.1"/>
    </source>
</evidence>
<evidence type="ECO:0000256" key="3">
    <source>
        <dbReference type="ARBA" id="ARBA00022606"/>
    </source>
</evidence>
<dbReference type="EMBL" id="KU291846">
    <property type="protein sequence ID" value="AOE48096.1"/>
    <property type="molecule type" value="mRNA"/>
</dbReference>
<feature type="transmembrane region" description="Helical" evidence="11">
    <location>
        <begin position="138"/>
        <end position="159"/>
    </location>
</feature>
<reference evidence="12" key="1">
    <citation type="submission" date="2015-12" db="EMBL/GenBank/DDBJ databases">
        <authorList>
            <person name="Shamseldin A."/>
            <person name="Moawad H."/>
            <person name="Abd El-Rahim W.M."/>
            <person name="Sadowsky M.J."/>
        </authorList>
    </citation>
    <scope>NUCLEOTIDE SEQUENCE</scope>
</reference>
<dbReference type="PANTHER" id="PTHR21137:SF44">
    <property type="entry name" value="ODORANT RECEPTOR 13A-RELATED"/>
    <property type="match status" value="1"/>
</dbReference>
<feature type="transmembrane region" description="Helical" evidence="11">
    <location>
        <begin position="269"/>
        <end position="289"/>
    </location>
</feature>
<evidence type="ECO:0000256" key="1">
    <source>
        <dbReference type="ARBA" id="ARBA00004651"/>
    </source>
</evidence>
<feature type="transmembrane region" description="Helical" evidence="11">
    <location>
        <begin position="301"/>
        <end position="323"/>
    </location>
</feature>
<feature type="transmembrane region" description="Helical" evidence="11">
    <location>
        <begin position="74"/>
        <end position="101"/>
    </location>
</feature>
<keyword evidence="6 11" id="KW-1133">Transmembrane helix</keyword>
<feature type="transmembrane region" description="Helical" evidence="11">
    <location>
        <begin position="43"/>
        <end position="62"/>
    </location>
</feature>
<keyword evidence="3 11" id="KW-0716">Sensory transduction</keyword>
<evidence type="ECO:0000256" key="7">
    <source>
        <dbReference type="ARBA" id="ARBA00023136"/>
    </source>
</evidence>
<reference evidence="12" key="2">
    <citation type="journal article" date="2016" name="PLoS ONE">
        <title>Molecular Characterization and Sex Distribution of Chemosensory Receptor Gene Family Based on Transcriptome Analysis of Scaeva pyrastri.</title>
        <authorList>
            <person name="Li X.M."/>
            <person name="Zhu X.Y."/>
            <person name="He P."/>
            <person name="Xu L."/>
            <person name="Sun L."/>
            <person name="Chen L."/>
            <person name="Wang Z.Q."/>
            <person name="Deng D.G."/>
            <person name="Zhang Y.N."/>
        </authorList>
    </citation>
    <scope>NUCLEOTIDE SEQUENCE</scope>
</reference>
<comment type="subcellular location">
    <subcellularLocation>
        <location evidence="1 11">Cell membrane</location>
        <topology evidence="1 11">Multi-pass membrane protein</topology>
    </subcellularLocation>
</comment>
<comment type="caution">
    <text evidence="11">Lacks conserved residue(s) required for the propagation of feature annotation.</text>
</comment>
<dbReference type="GO" id="GO:0007165">
    <property type="term" value="P:signal transduction"/>
    <property type="evidence" value="ECO:0007669"/>
    <property type="project" value="UniProtKB-KW"/>
</dbReference>
<dbReference type="Pfam" id="PF02949">
    <property type="entry name" value="7tm_6"/>
    <property type="match status" value="1"/>
</dbReference>
<keyword evidence="4 11" id="KW-0812">Transmembrane</keyword>
<keyword evidence="7 11" id="KW-0472">Membrane</keyword>
<protein>
    <recommendedName>
        <fullName evidence="11">Odorant receptor</fullName>
    </recommendedName>
</protein>
<keyword evidence="5 11" id="KW-0552">Olfaction</keyword>
<evidence type="ECO:0000256" key="8">
    <source>
        <dbReference type="ARBA" id="ARBA00023170"/>
    </source>
</evidence>
<comment type="subunit">
    <text evidence="10">Interacts with Orco. Complexes exist early in the endomembrane system in olfactory sensory neurons (OSNs), coupling these complexes to the conserved ciliary trafficking pathway.</text>
</comment>
<dbReference type="GO" id="GO:0004984">
    <property type="term" value="F:olfactory receptor activity"/>
    <property type="evidence" value="ECO:0007669"/>
    <property type="project" value="InterPro"/>
</dbReference>
<feature type="transmembrane region" description="Helical" evidence="11">
    <location>
        <begin position="192"/>
        <end position="221"/>
    </location>
</feature>
<keyword evidence="2" id="KW-1003">Cell membrane</keyword>
<sequence length="397" mass="46403">MEKLGRNLQLSDFTKIPFDIYRLVGIRVYKYDPDEKQPLKEKIAFSMAILNLTIHFFLKNAVPFYHKFEDPIELTAFACYAGFVINSLCKIIAVWCGRFFLKEVLVKMEEIFPKTEEDIIQYRLDEYYKKIEFYMRTLTIYHFSTTTMFNFFPLIQSIVEKIITGEDFVYRFPFILVYPGNEKQFPIFLFAYFYQIMAAYILSCFFLGSDLLLVSIVHLACMHFDYLGKKITDFEPTGTDRDLIDLGKFVKYHDDTLSLSFKINEVFKVSILMNYIASCGVICMIGFQITAGSEILDMLKFFAFLISSLVHVYFICSFGSNLLDVSGNIADAVFSHRWYMANNKYKKSLPLLLARSHKPAFLTAFKFFIVSMESFKSLGTTSYQFFTLIKTKYDEEE</sequence>
<dbReference type="PANTHER" id="PTHR21137">
    <property type="entry name" value="ODORANT RECEPTOR"/>
    <property type="match status" value="1"/>
</dbReference>
<evidence type="ECO:0000256" key="5">
    <source>
        <dbReference type="ARBA" id="ARBA00022725"/>
    </source>
</evidence>
<evidence type="ECO:0000256" key="9">
    <source>
        <dbReference type="ARBA" id="ARBA00023224"/>
    </source>
</evidence>
<keyword evidence="8 11" id="KW-0675">Receptor</keyword>
<evidence type="ECO:0000256" key="6">
    <source>
        <dbReference type="ARBA" id="ARBA00022989"/>
    </source>
</evidence>
<keyword evidence="9 11" id="KW-0807">Transducer</keyword>
<accession>A0A1B3B7A6</accession>
<evidence type="ECO:0000256" key="4">
    <source>
        <dbReference type="ARBA" id="ARBA00022692"/>
    </source>
</evidence>
<evidence type="ECO:0000256" key="11">
    <source>
        <dbReference type="RuleBase" id="RU351113"/>
    </source>
</evidence>
<evidence type="ECO:0000256" key="10">
    <source>
        <dbReference type="ARBA" id="ARBA00038679"/>
    </source>
</evidence>
<comment type="similarity">
    <text evidence="11">Belongs to the insect chemoreceptor superfamily. Heteromeric odorant receptor channel (TC 1.A.69) family.</text>
</comment>
<dbReference type="InterPro" id="IPR004117">
    <property type="entry name" value="7tm6_olfct_rcpt"/>
</dbReference>
<proteinExistence type="evidence at transcript level"/>
<dbReference type="GO" id="GO:0005886">
    <property type="term" value="C:plasma membrane"/>
    <property type="evidence" value="ECO:0007669"/>
    <property type="project" value="UniProtKB-SubCell"/>
</dbReference>
<name>A0A1B3B7A6_SCAPY</name>
<organism evidence="12">
    <name type="scientific">Scaeva pyrastri</name>
    <name type="common">Hoverfly</name>
    <name type="synonym">Musca pyrastri</name>
    <dbReference type="NCBI Taxonomy" id="219539"/>
    <lineage>
        <taxon>Eukaryota</taxon>
        <taxon>Metazoa</taxon>
        <taxon>Ecdysozoa</taxon>
        <taxon>Arthropoda</taxon>
        <taxon>Hexapoda</taxon>
        <taxon>Insecta</taxon>
        <taxon>Pterygota</taxon>
        <taxon>Neoptera</taxon>
        <taxon>Endopterygota</taxon>
        <taxon>Diptera</taxon>
        <taxon>Brachycera</taxon>
        <taxon>Muscomorpha</taxon>
        <taxon>Syrphoidea</taxon>
        <taxon>Syrphidae</taxon>
        <taxon>Syrphinae</taxon>
        <taxon>Syrphini</taxon>
        <taxon>Scaeva</taxon>
    </lineage>
</organism>
<dbReference type="AlphaFoldDB" id="A0A1B3B7A6"/>